<dbReference type="EMBL" id="KV924148">
    <property type="protein sequence ID" value="PIO39648.1"/>
    <property type="molecule type" value="Genomic_DNA"/>
</dbReference>
<dbReference type="Proteomes" id="UP000228934">
    <property type="component" value="Unassembled WGS sequence"/>
</dbReference>
<feature type="non-terminal residue" evidence="1">
    <location>
        <position position="106"/>
    </location>
</feature>
<accession>A0A2G9SHN7</accession>
<name>A0A2G9SHN7_AQUCT</name>
<evidence type="ECO:0000313" key="2">
    <source>
        <dbReference type="Proteomes" id="UP000228934"/>
    </source>
</evidence>
<keyword evidence="2" id="KW-1185">Reference proteome</keyword>
<dbReference type="AlphaFoldDB" id="A0A2G9SHN7"/>
<protein>
    <submittedName>
        <fullName evidence="1">Uncharacterized protein</fullName>
    </submittedName>
</protein>
<sequence length="106" mass="12417">MFSLHDMSSVPRRLCLTFRRPVLVITYCRPVRQRFGVTRWTRQNMSCEWRKQSLIARLKSPDCCWKGLAVHTSTTSAVCMSLQKPRLHTMPNAISTWWTCRNSWAG</sequence>
<organism evidence="1 2">
    <name type="scientific">Aquarana catesbeiana</name>
    <name type="common">American bullfrog</name>
    <name type="synonym">Rana catesbeiana</name>
    <dbReference type="NCBI Taxonomy" id="8400"/>
    <lineage>
        <taxon>Eukaryota</taxon>
        <taxon>Metazoa</taxon>
        <taxon>Chordata</taxon>
        <taxon>Craniata</taxon>
        <taxon>Vertebrata</taxon>
        <taxon>Euteleostomi</taxon>
        <taxon>Amphibia</taxon>
        <taxon>Batrachia</taxon>
        <taxon>Anura</taxon>
        <taxon>Neobatrachia</taxon>
        <taxon>Ranoidea</taxon>
        <taxon>Ranidae</taxon>
        <taxon>Aquarana</taxon>
    </lineage>
</organism>
<evidence type="ECO:0000313" key="1">
    <source>
        <dbReference type="EMBL" id="PIO39648.1"/>
    </source>
</evidence>
<proteinExistence type="predicted"/>
<gene>
    <name evidence="1" type="ORF">AB205_0080400</name>
</gene>
<reference evidence="2" key="1">
    <citation type="journal article" date="2017" name="Nat. Commun.">
        <title>The North American bullfrog draft genome provides insight into hormonal regulation of long noncoding RNA.</title>
        <authorList>
            <person name="Hammond S.A."/>
            <person name="Warren R.L."/>
            <person name="Vandervalk B.P."/>
            <person name="Kucuk E."/>
            <person name="Khan H."/>
            <person name="Gibb E.A."/>
            <person name="Pandoh P."/>
            <person name="Kirk H."/>
            <person name="Zhao Y."/>
            <person name="Jones M."/>
            <person name="Mungall A.J."/>
            <person name="Coope R."/>
            <person name="Pleasance S."/>
            <person name="Moore R.A."/>
            <person name="Holt R.A."/>
            <person name="Round J.M."/>
            <person name="Ohora S."/>
            <person name="Walle B.V."/>
            <person name="Veldhoen N."/>
            <person name="Helbing C.C."/>
            <person name="Birol I."/>
        </authorList>
    </citation>
    <scope>NUCLEOTIDE SEQUENCE [LARGE SCALE GENOMIC DNA]</scope>
</reference>